<dbReference type="EMBL" id="AP027729">
    <property type="protein sequence ID" value="BDZ41216.1"/>
    <property type="molecule type" value="Genomic_DNA"/>
</dbReference>
<proteinExistence type="predicted"/>
<organism evidence="1 2">
    <name type="scientific">Paraoerskovia sediminicola</name>
    <dbReference type="NCBI Taxonomy" id="1138587"/>
    <lineage>
        <taxon>Bacteria</taxon>
        <taxon>Bacillati</taxon>
        <taxon>Actinomycetota</taxon>
        <taxon>Actinomycetes</taxon>
        <taxon>Micrococcales</taxon>
        <taxon>Cellulomonadaceae</taxon>
        <taxon>Paraoerskovia</taxon>
    </lineage>
</organism>
<keyword evidence="2" id="KW-1185">Reference proteome</keyword>
<dbReference type="Proteomes" id="UP001321475">
    <property type="component" value="Chromosome"/>
</dbReference>
<protein>
    <recommendedName>
        <fullName evidence="3">Carboxypeptidase regulatory-like domain-containing protein</fullName>
    </recommendedName>
</protein>
<reference evidence="2" key="1">
    <citation type="journal article" date="2019" name="Int. J. Syst. Evol. Microbiol.">
        <title>The Global Catalogue of Microorganisms (GCM) 10K type strain sequencing project: providing services to taxonomists for standard genome sequencing and annotation.</title>
        <authorList>
            <consortium name="The Broad Institute Genomics Platform"/>
            <consortium name="The Broad Institute Genome Sequencing Center for Infectious Disease"/>
            <person name="Wu L."/>
            <person name="Ma J."/>
        </authorList>
    </citation>
    <scope>NUCLEOTIDE SEQUENCE [LARGE SCALE GENOMIC DNA]</scope>
    <source>
        <strain evidence="2">NBRC 108565</strain>
    </source>
</reference>
<evidence type="ECO:0008006" key="3">
    <source>
        <dbReference type="Google" id="ProtNLM"/>
    </source>
</evidence>
<accession>A0ABN6X8Z0</accession>
<sequence>MIDDELDAGAPMDACDVATLAAVRELYAVLDPVPRGVAERSAFAMTIAALETEMMNLVGSGPLVGARSDAPVEARTITFTSERLTVMITIGPAGDGVRVDGWVAPGGGFAVELHRPDGVVRTSSDEDGRFVLEEVPHGAASIVVPAHAGEPAVSTPVVEL</sequence>
<evidence type="ECO:0000313" key="2">
    <source>
        <dbReference type="Proteomes" id="UP001321475"/>
    </source>
</evidence>
<name>A0ABN6X8Z0_9CELL</name>
<evidence type="ECO:0000313" key="1">
    <source>
        <dbReference type="EMBL" id="BDZ41216.1"/>
    </source>
</evidence>
<dbReference type="RefSeq" id="WP_286218426.1">
    <property type="nucleotide sequence ID" value="NZ_AP027729.1"/>
</dbReference>
<gene>
    <name evidence="1" type="ORF">GCM10025865_05150</name>
</gene>